<dbReference type="PANTHER" id="PTHR10545">
    <property type="entry name" value="DIAMINE N-ACETYLTRANSFERASE"/>
    <property type="match status" value="1"/>
</dbReference>
<dbReference type="PANTHER" id="PTHR10545:SF51">
    <property type="entry name" value="THIALYSINE N-EPSILON-ACETYLTRANSFERASE"/>
    <property type="match status" value="1"/>
</dbReference>
<dbReference type="FunFam" id="3.40.630.30:FF:000064">
    <property type="entry name" value="GNAT family acetyltransferase"/>
    <property type="match status" value="1"/>
</dbReference>
<evidence type="ECO:0000313" key="6">
    <source>
        <dbReference type="Proteomes" id="UP001591681"/>
    </source>
</evidence>
<reference evidence="5 6" key="1">
    <citation type="submission" date="2024-09" db="EMBL/GenBank/DDBJ databases">
        <title>A chromosome-level genome assembly of Gray's grenadier anchovy, Coilia grayii.</title>
        <authorList>
            <person name="Fu Z."/>
        </authorList>
    </citation>
    <scope>NUCLEOTIDE SEQUENCE [LARGE SCALE GENOMIC DNA]</scope>
    <source>
        <strain evidence="5">G4</strain>
        <tissue evidence="5">Muscle</tissue>
    </source>
</reference>
<dbReference type="Proteomes" id="UP001591681">
    <property type="component" value="Unassembled WGS sequence"/>
</dbReference>
<feature type="domain" description="N-acetyltransferase" evidence="4">
    <location>
        <begin position="3"/>
        <end position="166"/>
    </location>
</feature>
<dbReference type="Gene3D" id="3.40.630.30">
    <property type="match status" value="1"/>
</dbReference>
<comment type="similarity">
    <text evidence="1">Belongs to the acetyltransferase family.</text>
</comment>
<dbReference type="AlphaFoldDB" id="A0ABD1K7Y2"/>
<proteinExistence type="inferred from homology"/>
<dbReference type="SUPFAM" id="SSF55729">
    <property type="entry name" value="Acyl-CoA N-acyltransferases (Nat)"/>
    <property type="match status" value="1"/>
</dbReference>
<keyword evidence="6" id="KW-1185">Reference proteome</keyword>
<dbReference type="PROSITE" id="PS51186">
    <property type="entry name" value="GNAT"/>
    <property type="match status" value="1"/>
</dbReference>
<sequence length="173" mass="19646">MALNIRPPKPEDFNDVFRMVTELSLHEKSPDLQISSEELKQDLFCESPSLQCLIAEVPEHCKTHKGYTIIAYTLFTNAYCTWNGRAVYLGDFYVMPECRGKGIGKALLSTVAKEGKEKHCAIMLTEMREKTPLIEFYIAKGAEDLTLTERRHFLRFDGNALDKLAQGAHQLCT</sequence>
<dbReference type="CDD" id="cd04301">
    <property type="entry name" value="NAT_SF"/>
    <property type="match status" value="1"/>
</dbReference>
<dbReference type="InterPro" id="IPR000182">
    <property type="entry name" value="GNAT_dom"/>
</dbReference>
<protein>
    <recommendedName>
        <fullName evidence="4">N-acetyltransferase domain-containing protein</fullName>
    </recommendedName>
</protein>
<evidence type="ECO:0000256" key="2">
    <source>
        <dbReference type="ARBA" id="ARBA00022679"/>
    </source>
</evidence>
<organism evidence="5 6">
    <name type="scientific">Coilia grayii</name>
    <name type="common">Gray's grenadier anchovy</name>
    <dbReference type="NCBI Taxonomy" id="363190"/>
    <lineage>
        <taxon>Eukaryota</taxon>
        <taxon>Metazoa</taxon>
        <taxon>Chordata</taxon>
        <taxon>Craniata</taxon>
        <taxon>Vertebrata</taxon>
        <taxon>Euteleostomi</taxon>
        <taxon>Actinopterygii</taxon>
        <taxon>Neopterygii</taxon>
        <taxon>Teleostei</taxon>
        <taxon>Clupei</taxon>
        <taxon>Clupeiformes</taxon>
        <taxon>Clupeoidei</taxon>
        <taxon>Engraulidae</taxon>
        <taxon>Coilinae</taxon>
        <taxon>Coilia</taxon>
    </lineage>
</organism>
<accession>A0ABD1K7Y2</accession>
<dbReference type="Pfam" id="PF00583">
    <property type="entry name" value="Acetyltransf_1"/>
    <property type="match status" value="1"/>
</dbReference>
<name>A0ABD1K7Y2_9TELE</name>
<keyword evidence="3" id="KW-0012">Acyltransferase</keyword>
<evidence type="ECO:0000259" key="4">
    <source>
        <dbReference type="PROSITE" id="PS51186"/>
    </source>
</evidence>
<gene>
    <name evidence="5" type="ORF">ACEWY4_009950</name>
</gene>
<dbReference type="GO" id="GO:0016746">
    <property type="term" value="F:acyltransferase activity"/>
    <property type="evidence" value="ECO:0007669"/>
    <property type="project" value="UniProtKB-KW"/>
</dbReference>
<keyword evidence="2" id="KW-0808">Transferase</keyword>
<evidence type="ECO:0000256" key="3">
    <source>
        <dbReference type="ARBA" id="ARBA00023315"/>
    </source>
</evidence>
<evidence type="ECO:0000313" key="5">
    <source>
        <dbReference type="EMBL" id="KAL2095231.1"/>
    </source>
</evidence>
<dbReference type="InterPro" id="IPR016181">
    <property type="entry name" value="Acyl_CoA_acyltransferase"/>
</dbReference>
<evidence type="ECO:0000256" key="1">
    <source>
        <dbReference type="ARBA" id="ARBA00008694"/>
    </source>
</evidence>
<dbReference type="EMBL" id="JBHFQA010000008">
    <property type="protein sequence ID" value="KAL2095231.1"/>
    <property type="molecule type" value="Genomic_DNA"/>
</dbReference>
<dbReference type="InterPro" id="IPR051016">
    <property type="entry name" value="Diverse_Substrate_AcTransf"/>
</dbReference>
<comment type="caution">
    <text evidence="5">The sequence shown here is derived from an EMBL/GenBank/DDBJ whole genome shotgun (WGS) entry which is preliminary data.</text>
</comment>